<proteinExistence type="predicted"/>
<evidence type="ECO:0000313" key="3">
    <source>
        <dbReference type="Proteomes" id="UP000488956"/>
    </source>
</evidence>
<dbReference type="AlphaFoldDB" id="A0A6G0JZZ2"/>
<dbReference type="EMBL" id="QXFX01002909">
    <property type="protein sequence ID" value="KAE9072663.1"/>
    <property type="molecule type" value="Genomic_DNA"/>
</dbReference>
<comment type="caution">
    <text evidence="2">The sequence shown here is derived from an EMBL/GenBank/DDBJ whole genome shotgun (WGS) entry which is preliminary data.</text>
</comment>
<gene>
    <name evidence="2" type="ORF">PF010_g25395</name>
</gene>
<reference evidence="2 3" key="1">
    <citation type="submission" date="2018-09" db="EMBL/GenBank/DDBJ databases">
        <title>Genomic investigation of the strawberry pathogen Phytophthora fragariae indicates pathogenicity is determined by transcriptional variation in three key races.</title>
        <authorList>
            <person name="Adams T.M."/>
            <person name="Armitage A.D."/>
            <person name="Sobczyk M.K."/>
            <person name="Bates H.J."/>
            <person name="Dunwell J.M."/>
            <person name="Nellist C.F."/>
            <person name="Harrison R.J."/>
        </authorList>
    </citation>
    <scope>NUCLEOTIDE SEQUENCE [LARGE SCALE GENOMIC DNA]</scope>
    <source>
        <strain evidence="2 3">ONT-3</strain>
    </source>
</reference>
<name>A0A6G0JZZ2_9STRA</name>
<feature type="region of interest" description="Disordered" evidence="1">
    <location>
        <begin position="32"/>
        <end position="65"/>
    </location>
</feature>
<evidence type="ECO:0000313" key="2">
    <source>
        <dbReference type="EMBL" id="KAE9072663.1"/>
    </source>
</evidence>
<protein>
    <submittedName>
        <fullName evidence="2">Uncharacterized protein</fullName>
    </submittedName>
</protein>
<organism evidence="2 3">
    <name type="scientific">Phytophthora fragariae</name>
    <dbReference type="NCBI Taxonomy" id="53985"/>
    <lineage>
        <taxon>Eukaryota</taxon>
        <taxon>Sar</taxon>
        <taxon>Stramenopiles</taxon>
        <taxon>Oomycota</taxon>
        <taxon>Peronosporomycetes</taxon>
        <taxon>Peronosporales</taxon>
        <taxon>Peronosporaceae</taxon>
        <taxon>Phytophthora</taxon>
    </lineage>
</organism>
<accession>A0A6G0JZZ2</accession>
<sequence>MLLALLSKSIRRFLSSAVALAAFTRFALAKLASESSSSSSRARLRPTVSRKSAKSIPPSRLEEVA</sequence>
<dbReference type="Proteomes" id="UP000488956">
    <property type="component" value="Unassembled WGS sequence"/>
</dbReference>
<evidence type="ECO:0000256" key="1">
    <source>
        <dbReference type="SAM" id="MobiDB-lite"/>
    </source>
</evidence>
<feature type="compositionally biased region" description="Low complexity" evidence="1">
    <location>
        <begin position="32"/>
        <end position="41"/>
    </location>
</feature>